<reference evidence="2" key="1">
    <citation type="journal article" date="2021" name="Open Biol.">
        <title>Shared evolutionary footprints suggest mitochondrial oxidative damage underlies multiple complex I losses in fungi.</title>
        <authorList>
            <person name="Schikora-Tamarit M.A."/>
            <person name="Marcet-Houben M."/>
            <person name="Nosek J."/>
            <person name="Gabaldon T."/>
        </authorList>
    </citation>
    <scope>NUCLEOTIDE SEQUENCE</scope>
    <source>
        <strain evidence="2">NCAIM Y.01608</strain>
    </source>
</reference>
<evidence type="ECO:0000256" key="1">
    <source>
        <dbReference type="SAM" id="Phobius"/>
    </source>
</evidence>
<gene>
    <name evidence="2" type="ORF">OGATHE_003199</name>
</gene>
<reference evidence="2" key="2">
    <citation type="submission" date="2021-01" db="EMBL/GenBank/DDBJ databases">
        <authorList>
            <person name="Schikora-Tamarit M.A."/>
        </authorList>
    </citation>
    <scope>NUCLEOTIDE SEQUENCE</scope>
    <source>
        <strain evidence="2">NCAIM Y.01608</strain>
    </source>
</reference>
<accession>A0A9P8P9L7</accession>
<dbReference type="Proteomes" id="UP000788993">
    <property type="component" value="Unassembled WGS sequence"/>
</dbReference>
<keyword evidence="1" id="KW-0472">Membrane</keyword>
<keyword evidence="3" id="KW-1185">Reference proteome</keyword>
<keyword evidence="1" id="KW-0812">Transmembrane</keyword>
<dbReference type="EMBL" id="JAEUBD010001062">
    <property type="protein sequence ID" value="KAH3667676.1"/>
    <property type="molecule type" value="Genomic_DNA"/>
</dbReference>
<organism evidence="2 3">
    <name type="scientific">Ogataea polymorpha</name>
    <dbReference type="NCBI Taxonomy" id="460523"/>
    <lineage>
        <taxon>Eukaryota</taxon>
        <taxon>Fungi</taxon>
        <taxon>Dikarya</taxon>
        <taxon>Ascomycota</taxon>
        <taxon>Saccharomycotina</taxon>
        <taxon>Pichiomycetes</taxon>
        <taxon>Pichiales</taxon>
        <taxon>Pichiaceae</taxon>
        <taxon>Ogataea</taxon>
    </lineage>
</organism>
<proteinExistence type="predicted"/>
<evidence type="ECO:0000313" key="2">
    <source>
        <dbReference type="EMBL" id="KAH3667676.1"/>
    </source>
</evidence>
<feature type="transmembrane region" description="Helical" evidence="1">
    <location>
        <begin position="179"/>
        <end position="201"/>
    </location>
</feature>
<comment type="caution">
    <text evidence="2">The sequence shown here is derived from an EMBL/GenBank/DDBJ whole genome shotgun (WGS) entry which is preliminary data.</text>
</comment>
<dbReference type="AlphaFoldDB" id="A0A9P8P9L7"/>
<name>A0A9P8P9L7_9ASCO</name>
<protein>
    <submittedName>
        <fullName evidence="2">Uncharacterized protein</fullName>
    </submittedName>
</protein>
<sequence length="261" mass="27018">MNICRKVTRQLLKCIPLNFDCNSCIWLEGEDTEPTEGFFAGTGGFCLEPIASATSEFDSFLGTGGLGFADRCVGLDGGGGADEPDSGRERVGGGVGTVLEARFGRDVDGVGGGLTVFSWLSFLGTGGGGCIFEMSGSSNFLGCSVDSELTLEGSSGLVPVLEGDTIDDEEDGDAIAGTFWYALIFARCCDSSFSFCILILISRSFSILRCSSSVLCALGGGGPNLDRSKSINECLNFGSSTGGRAFFFFGAAGSCASGRYT</sequence>
<evidence type="ECO:0000313" key="3">
    <source>
        <dbReference type="Proteomes" id="UP000788993"/>
    </source>
</evidence>
<keyword evidence="1" id="KW-1133">Transmembrane helix</keyword>